<comment type="caution">
    <text evidence="1">The sequence shown here is derived from an EMBL/GenBank/DDBJ whole genome shotgun (WGS) entry which is preliminary data.</text>
</comment>
<name>A0A2T0STW8_9PSEU</name>
<keyword evidence="2" id="KW-1185">Reference proteome</keyword>
<sequence>MRYVAQAVLDAPVERVDLAEWLFTLTDAEYRAAARGHHAAGVSVDDRGRGTVNVESVGGNLLVQHYRAERADPAFVEMYSATTRAYLYHLVPLTCRVRWILEAEAGDERSSVFSCTVDVDLPLPLRVLARVTAMPFFLRRHLVEETAGFAADINRKLALARAA</sequence>
<reference evidence="1 2" key="1">
    <citation type="submission" date="2018-03" db="EMBL/GenBank/DDBJ databases">
        <title>Genomic Encyclopedia of Archaeal and Bacterial Type Strains, Phase II (KMG-II): from individual species to whole genera.</title>
        <authorList>
            <person name="Goeker M."/>
        </authorList>
    </citation>
    <scope>NUCLEOTIDE SEQUENCE [LARGE SCALE GENOMIC DNA]</scope>
    <source>
        <strain evidence="1 2">DSM 44720</strain>
    </source>
</reference>
<dbReference type="AlphaFoldDB" id="A0A2T0STW8"/>
<evidence type="ECO:0008006" key="3">
    <source>
        <dbReference type="Google" id="ProtNLM"/>
    </source>
</evidence>
<evidence type="ECO:0000313" key="1">
    <source>
        <dbReference type="EMBL" id="PRY36859.1"/>
    </source>
</evidence>
<protein>
    <recommendedName>
        <fullName evidence="3">Polyketide cyclase/dehydrase/lipid transport protein</fullName>
    </recommendedName>
</protein>
<dbReference type="RefSeq" id="WP_106192315.1">
    <property type="nucleotide sequence ID" value="NZ_PVTF01000011.1"/>
</dbReference>
<organism evidence="1 2">
    <name type="scientific">Umezawaea tangerina</name>
    <dbReference type="NCBI Taxonomy" id="84725"/>
    <lineage>
        <taxon>Bacteria</taxon>
        <taxon>Bacillati</taxon>
        <taxon>Actinomycetota</taxon>
        <taxon>Actinomycetes</taxon>
        <taxon>Pseudonocardiales</taxon>
        <taxon>Pseudonocardiaceae</taxon>
        <taxon>Umezawaea</taxon>
    </lineage>
</organism>
<dbReference type="EMBL" id="PVTF01000011">
    <property type="protein sequence ID" value="PRY36859.1"/>
    <property type="molecule type" value="Genomic_DNA"/>
</dbReference>
<proteinExistence type="predicted"/>
<dbReference type="Proteomes" id="UP000239494">
    <property type="component" value="Unassembled WGS sequence"/>
</dbReference>
<dbReference type="OrthoDB" id="7554712at2"/>
<accession>A0A2T0STW8</accession>
<gene>
    <name evidence="1" type="ORF">CLV43_111231</name>
</gene>
<evidence type="ECO:0000313" key="2">
    <source>
        <dbReference type="Proteomes" id="UP000239494"/>
    </source>
</evidence>